<feature type="transmembrane region" description="Helical" evidence="1">
    <location>
        <begin position="127"/>
        <end position="145"/>
    </location>
</feature>
<dbReference type="RefSeq" id="WP_226749282.1">
    <property type="nucleotide sequence ID" value="NZ_JAJATZ010000013.1"/>
</dbReference>
<feature type="transmembrane region" description="Helical" evidence="1">
    <location>
        <begin position="151"/>
        <end position="168"/>
    </location>
</feature>
<dbReference type="Proteomes" id="UP001138961">
    <property type="component" value="Unassembled WGS sequence"/>
</dbReference>
<dbReference type="InterPro" id="IPR000620">
    <property type="entry name" value="EamA_dom"/>
</dbReference>
<sequence>MVLTDNMRGAALMTGAMFAFTVNDTFLKALSDQVPLFQTIFLRGIGVIACLTIMAALMRQLNFRQSRRDWFLIVIRGLAELAAAYFFLTALFNMPIAAASAILQALPLTVSLAGALFLGEALGWRRLVAILIGFVGVLLIVRPGGADFNFYSVYAVLSVACVTLRDLVVRRMNKSVPSLLVSLVAAICVTVGAGVACLFATWVPLQGLAMAQIGGATVFVVFGYIFSVAAMRVGDISFVAPFRYVSLLVALIIGFAVFGEVPRVLTLVGAGIVVATGLFTLFRERRLNLRRRTIPDRIR</sequence>
<feature type="transmembrane region" description="Helical" evidence="1">
    <location>
        <begin position="264"/>
        <end position="282"/>
    </location>
</feature>
<keyword evidence="1" id="KW-1133">Transmembrane helix</keyword>
<dbReference type="Pfam" id="PF00892">
    <property type="entry name" value="EamA"/>
    <property type="match status" value="1"/>
</dbReference>
<evidence type="ECO:0000313" key="4">
    <source>
        <dbReference type="Proteomes" id="UP001138961"/>
    </source>
</evidence>
<dbReference type="PANTHER" id="PTHR22911">
    <property type="entry name" value="ACYL-MALONYL CONDENSING ENZYME-RELATED"/>
    <property type="match status" value="1"/>
</dbReference>
<feature type="transmembrane region" description="Helical" evidence="1">
    <location>
        <begin position="180"/>
        <end position="203"/>
    </location>
</feature>
<dbReference type="Gene3D" id="1.10.3730.20">
    <property type="match status" value="1"/>
</dbReference>
<dbReference type="InterPro" id="IPR037185">
    <property type="entry name" value="EmrE-like"/>
</dbReference>
<evidence type="ECO:0000313" key="3">
    <source>
        <dbReference type="EMBL" id="MCB5200826.1"/>
    </source>
</evidence>
<feature type="transmembrane region" description="Helical" evidence="1">
    <location>
        <begin position="242"/>
        <end position="258"/>
    </location>
</feature>
<feature type="transmembrane region" description="Helical" evidence="1">
    <location>
        <begin position="70"/>
        <end position="88"/>
    </location>
</feature>
<evidence type="ECO:0000256" key="1">
    <source>
        <dbReference type="SAM" id="Phobius"/>
    </source>
</evidence>
<accession>A0ABS8BZE1</accession>
<gene>
    <name evidence="3" type="ORF">LGQ03_16430</name>
</gene>
<evidence type="ECO:0000259" key="2">
    <source>
        <dbReference type="Pfam" id="PF00892"/>
    </source>
</evidence>
<dbReference type="EMBL" id="JAJATZ010000013">
    <property type="protein sequence ID" value="MCB5200826.1"/>
    <property type="molecule type" value="Genomic_DNA"/>
</dbReference>
<keyword evidence="4" id="KW-1185">Reference proteome</keyword>
<reference evidence="3" key="1">
    <citation type="submission" date="2021-10" db="EMBL/GenBank/DDBJ databases">
        <title>Loktanella gaetbuli sp. nov., isolated from a tidal flat.</title>
        <authorList>
            <person name="Park S."/>
            <person name="Yoon J.-H."/>
        </authorList>
    </citation>
    <scope>NUCLEOTIDE SEQUENCE</scope>
    <source>
        <strain evidence="3">TSTF-M6</strain>
    </source>
</reference>
<feature type="transmembrane region" description="Helical" evidence="1">
    <location>
        <begin position="39"/>
        <end position="58"/>
    </location>
</feature>
<keyword evidence="1" id="KW-0812">Transmembrane</keyword>
<comment type="caution">
    <text evidence="3">The sequence shown here is derived from an EMBL/GenBank/DDBJ whole genome shotgun (WGS) entry which is preliminary data.</text>
</comment>
<proteinExistence type="predicted"/>
<feature type="domain" description="EamA" evidence="2">
    <location>
        <begin position="8"/>
        <end position="141"/>
    </location>
</feature>
<organism evidence="3 4">
    <name type="scientific">Loktanella gaetbuli</name>
    <dbReference type="NCBI Taxonomy" id="2881335"/>
    <lineage>
        <taxon>Bacteria</taxon>
        <taxon>Pseudomonadati</taxon>
        <taxon>Pseudomonadota</taxon>
        <taxon>Alphaproteobacteria</taxon>
        <taxon>Rhodobacterales</taxon>
        <taxon>Roseobacteraceae</taxon>
        <taxon>Loktanella</taxon>
    </lineage>
</organism>
<dbReference type="SUPFAM" id="SSF103481">
    <property type="entry name" value="Multidrug resistance efflux transporter EmrE"/>
    <property type="match status" value="2"/>
</dbReference>
<keyword evidence="1" id="KW-0472">Membrane</keyword>
<dbReference type="PANTHER" id="PTHR22911:SF103">
    <property type="entry name" value="BLR2811 PROTEIN"/>
    <property type="match status" value="1"/>
</dbReference>
<protein>
    <submittedName>
        <fullName evidence="3">DMT family transporter</fullName>
    </submittedName>
</protein>
<feature type="transmembrane region" description="Helical" evidence="1">
    <location>
        <begin position="94"/>
        <end position="118"/>
    </location>
</feature>
<feature type="transmembrane region" description="Helical" evidence="1">
    <location>
        <begin position="209"/>
        <end position="230"/>
    </location>
</feature>
<name>A0ABS8BZE1_9RHOB</name>